<organism evidence="2 3">
    <name type="scientific">Paenibacillus rhizoplanae</name>
    <dbReference type="NCBI Taxonomy" id="1917181"/>
    <lineage>
        <taxon>Bacteria</taxon>
        <taxon>Bacillati</taxon>
        <taxon>Bacillota</taxon>
        <taxon>Bacilli</taxon>
        <taxon>Bacillales</taxon>
        <taxon>Paenibacillaceae</taxon>
        <taxon>Paenibacillus</taxon>
    </lineage>
</organism>
<proteinExistence type="predicted"/>
<dbReference type="Proteomes" id="UP001597448">
    <property type="component" value="Unassembled WGS sequence"/>
</dbReference>
<dbReference type="RefSeq" id="WP_209989699.1">
    <property type="nucleotide sequence ID" value="NZ_JBHSVQ010000001.1"/>
</dbReference>
<gene>
    <name evidence="2" type="ORF">ACFSX3_24595</name>
</gene>
<keyword evidence="3" id="KW-1185">Reference proteome</keyword>
<name>A0ABW5FDH9_9BACL</name>
<keyword evidence="1" id="KW-0175">Coiled coil</keyword>
<protein>
    <submittedName>
        <fullName evidence="2">Uncharacterized protein</fullName>
    </submittedName>
</protein>
<sequence>MIISMAFHKELQSALNSKYLSSEDFDISTKREQKGGLSVTITYLYNPQFELYFKTGDQINLSRKPGEMAESENLVVVGKGGILSAINQWLNNIEDETKAAPILRELVEHKAEVNRQLSDLENSVKDIGQGDFTREEIANLIEKLNKFQEEFEARLEEEIQDKQKLRNELNNVDKEIEFLKSQIQLLTKENWIKSLLVKSMNWRKRNPKTMSALVALTREMLPEGVRDHVPDAIVDLIAPTNEE</sequence>
<feature type="coiled-coil region" evidence="1">
    <location>
        <begin position="103"/>
        <end position="189"/>
    </location>
</feature>
<evidence type="ECO:0000313" key="2">
    <source>
        <dbReference type="EMBL" id="MFD2413068.1"/>
    </source>
</evidence>
<reference evidence="3" key="1">
    <citation type="journal article" date="2019" name="Int. J. Syst. Evol. Microbiol.">
        <title>The Global Catalogue of Microorganisms (GCM) 10K type strain sequencing project: providing services to taxonomists for standard genome sequencing and annotation.</title>
        <authorList>
            <consortium name="The Broad Institute Genomics Platform"/>
            <consortium name="The Broad Institute Genome Sequencing Center for Infectious Disease"/>
            <person name="Wu L."/>
            <person name="Ma J."/>
        </authorList>
    </citation>
    <scope>NUCLEOTIDE SEQUENCE [LARGE SCALE GENOMIC DNA]</scope>
    <source>
        <strain evidence="3">CCM 8725</strain>
    </source>
</reference>
<evidence type="ECO:0000256" key="1">
    <source>
        <dbReference type="SAM" id="Coils"/>
    </source>
</evidence>
<dbReference type="EMBL" id="JBHUKY010000054">
    <property type="protein sequence ID" value="MFD2413068.1"/>
    <property type="molecule type" value="Genomic_DNA"/>
</dbReference>
<comment type="caution">
    <text evidence="2">The sequence shown here is derived from an EMBL/GenBank/DDBJ whole genome shotgun (WGS) entry which is preliminary data.</text>
</comment>
<accession>A0ABW5FDH9</accession>
<evidence type="ECO:0000313" key="3">
    <source>
        <dbReference type="Proteomes" id="UP001597448"/>
    </source>
</evidence>